<dbReference type="OrthoDB" id="3725402at2"/>
<dbReference type="AlphaFoldDB" id="A0A1L7CLG7"/>
<dbReference type="KEGG" id="cfc:CFLV_05490"/>
<keyword evidence="3" id="KW-1185">Reference proteome</keyword>
<name>A0A1L7CLG7_CORFL</name>
<dbReference type="Proteomes" id="UP000315353">
    <property type="component" value="Unassembled WGS sequence"/>
</dbReference>
<dbReference type="InterPro" id="IPR025449">
    <property type="entry name" value="JetB"/>
</dbReference>
<dbReference type="STRING" id="28028.CFLV_05490"/>
<evidence type="ECO:0000313" key="1">
    <source>
        <dbReference type="EMBL" id="APT86691.1"/>
    </source>
</evidence>
<protein>
    <submittedName>
        <fullName evidence="1">Uncharacterized protein</fullName>
    </submittedName>
</protein>
<proteinExistence type="predicted"/>
<sequence length="207" mass="23443">MSNTDPLWTGDLGTLTLDSRRALVQLLKGPLMRKSKHPDLWSALITDTEALRSRLADVFLDLIIDEEAGIAFTRMVTVDNDLKVPAVLRVDRLKHVDTLILLHLRSELGLSTPGERVIIDAEELRDQVRSYQRSDDLDDAAYTKRFNAAITRIRNTYNLLDDTETAGRYEVSPVLRHIFDADTVTALRDEYARYAAKDKTSSAKDEL</sequence>
<dbReference type="GeneID" id="82880168"/>
<dbReference type="EMBL" id="CP009246">
    <property type="protein sequence ID" value="APT86691.1"/>
    <property type="molecule type" value="Genomic_DNA"/>
</dbReference>
<evidence type="ECO:0000313" key="4">
    <source>
        <dbReference type="Proteomes" id="UP000315353"/>
    </source>
</evidence>
<evidence type="ECO:0000313" key="2">
    <source>
        <dbReference type="EMBL" id="GEB96517.1"/>
    </source>
</evidence>
<reference evidence="1 3" key="1">
    <citation type="submission" date="2014-08" db="EMBL/GenBank/DDBJ databases">
        <title>Complete genome sequence of Corynebacterium flavescens OJ8(T)(=DSM 20296(T)), isolated from cheese.</title>
        <authorList>
            <person name="Ruckert C."/>
            <person name="Albersmeier A."/>
            <person name="Winkler A."/>
            <person name="Kalinowski J."/>
        </authorList>
    </citation>
    <scope>NUCLEOTIDE SEQUENCE [LARGE SCALE GENOMIC DNA]</scope>
    <source>
        <strain evidence="1 3">OJ8</strain>
    </source>
</reference>
<accession>A0A1L7CLG7</accession>
<dbReference type="EMBL" id="BJNB01000001">
    <property type="protein sequence ID" value="GEB96517.1"/>
    <property type="molecule type" value="Genomic_DNA"/>
</dbReference>
<dbReference type="Pfam" id="PF13835">
    <property type="entry name" value="DUF4194"/>
    <property type="match status" value="1"/>
</dbReference>
<evidence type="ECO:0000313" key="3">
    <source>
        <dbReference type="Proteomes" id="UP000185479"/>
    </source>
</evidence>
<dbReference type="Proteomes" id="UP000185479">
    <property type="component" value="Chromosome"/>
</dbReference>
<reference evidence="2 4" key="2">
    <citation type="submission" date="2019-06" db="EMBL/GenBank/DDBJ databases">
        <title>Whole genome shotgun sequence of Corynebacterium flavescens NBRC 14136.</title>
        <authorList>
            <person name="Hosoyama A."/>
            <person name="Uohara A."/>
            <person name="Ohji S."/>
            <person name="Ichikawa N."/>
        </authorList>
    </citation>
    <scope>NUCLEOTIDE SEQUENCE [LARGE SCALE GENOMIC DNA]</scope>
    <source>
        <strain evidence="2 4">NBRC 14136</strain>
    </source>
</reference>
<organism evidence="1 3">
    <name type="scientific">Corynebacterium flavescens</name>
    <dbReference type="NCBI Taxonomy" id="28028"/>
    <lineage>
        <taxon>Bacteria</taxon>
        <taxon>Bacillati</taxon>
        <taxon>Actinomycetota</taxon>
        <taxon>Actinomycetes</taxon>
        <taxon>Mycobacteriales</taxon>
        <taxon>Corynebacteriaceae</taxon>
        <taxon>Corynebacterium</taxon>
    </lineage>
</organism>
<gene>
    <name evidence="2" type="ORF">CFL01nite_00120</name>
    <name evidence="1" type="ORF">CFLV_05490</name>
</gene>
<dbReference type="RefSeq" id="WP_075729688.1">
    <property type="nucleotide sequence ID" value="NZ_BJNB01000001.1"/>
</dbReference>